<proteinExistence type="predicted"/>
<comment type="caution">
    <text evidence="1">The sequence shown here is derived from an EMBL/GenBank/DDBJ whole genome shotgun (WGS) entry which is preliminary data.</text>
</comment>
<organism evidence="1 2">
    <name type="scientific">Bradyrhizobium sacchari</name>
    <dbReference type="NCBI Taxonomy" id="1399419"/>
    <lineage>
        <taxon>Bacteria</taxon>
        <taxon>Pseudomonadati</taxon>
        <taxon>Pseudomonadota</taxon>
        <taxon>Alphaproteobacteria</taxon>
        <taxon>Hyphomicrobiales</taxon>
        <taxon>Nitrobacteraceae</taxon>
        <taxon>Bradyrhizobium</taxon>
    </lineage>
</organism>
<gene>
    <name evidence="1" type="ORF">FBZ95_104345</name>
</gene>
<protein>
    <submittedName>
        <fullName evidence="1">Uncharacterized protein</fullName>
    </submittedName>
</protein>
<evidence type="ECO:0000313" key="2">
    <source>
        <dbReference type="Proteomes" id="UP000315914"/>
    </source>
</evidence>
<evidence type="ECO:0000313" key="1">
    <source>
        <dbReference type="EMBL" id="TWB76164.1"/>
    </source>
</evidence>
<dbReference type="EMBL" id="VITW01000004">
    <property type="protein sequence ID" value="TWB76164.1"/>
    <property type="molecule type" value="Genomic_DNA"/>
</dbReference>
<name>A0A560K2Z2_9BRAD</name>
<accession>A0A560K2Z2</accession>
<keyword evidence="2" id="KW-1185">Reference proteome</keyword>
<sequence>MASCLLPARADTVQRKLEAKWIADLTVASAGGTSIEVSALPHVMSEDFWRFTVLAVVKDFATMLRLNNPWYFYSLAIDDRVRPTYAAVDGRVLGVDTPHQGVLLIGDTMTRSLITLFRERSNGAAIAGSLAHELAHFYQFKNGPEANSTWWLSLLRDDGNITRRKAELHADFLAGWCLGQWSEKFMDYVGIDIVAKRLYSFGTMDDLDPNSHGTPEQRYAVTLRGYFLGKNETADAVQAAEQGRLFVNAIVPMRAEQ</sequence>
<dbReference type="AlphaFoldDB" id="A0A560K2Z2"/>
<dbReference type="Proteomes" id="UP000315914">
    <property type="component" value="Unassembled WGS sequence"/>
</dbReference>
<reference evidence="1 2" key="1">
    <citation type="submission" date="2019-06" db="EMBL/GenBank/DDBJ databases">
        <title>Genomic Encyclopedia of Type Strains, Phase IV (KMG-V): Genome sequencing to study the core and pangenomes of soil and plant-associated prokaryotes.</title>
        <authorList>
            <person name="Whitman W."/>
        </authorList>
    </citation>
    <scope>NUCLEOTIDE SEQUENCE [LARGE SCALE GENOMIC DNA]</scope>
    <source>
        <strain evidence="1 2">BR 10556</strain>
    </source>
</reference>